<protein>
    <submittedName>
        <fullName evidence="2">Uncharacterized protein</fullName>
    </submittedName>
</protein>
<evidence type="ECO:0000313" key="3">
    <source>
        <dbReference type="Proteomes" id="UP001152622"/>
    </source>
</evidence>
<sequence length="354" mass="40016">MSALNTKRRSQKGATSDLTEDTFEEVEKNLTSTLDNLTTYFEINHLKANPQKTQVCAFHLRNHVAKRPLKISWSGTSLEHCPNPIYLGVTLDRSLSYKQHIEKTKAKTNTRNNILRKLVSTTWGAKPPLLRTSALALSYSTAEYACPVWERSAHAKKLDPTLNDTCRLITGCLKPTNTTNLHILAGIAPPNIRREVASRNERQKQSTDERHLVFGKTAAKQRLKSRKSFLSHTITPTATASAERVSLWKTEIQKAPPTHNMKIPPSESLPKGKDETWPKWKCLNRLRSRVGRTRVEMQRWGYSTDPTNCDCGTAPQDTTHLLICPLLPNPCTTEDLAEYNTQAQECVKKWLAHV</sequence>
<feature type="compositionally biased region" description="Basic residues" evidence="1">
    <location>
        <begin position="1"/>
        <end position="11"/>
    </location>
</feature>
<reference evidence="2" key="1">
    <citation type="journal article" date="2023" name="Science">
        <title>Genome structures resolve the early diversification of teleost fishes.</title>
        <authorList>
            <person name="Parey E."/>
            <person name="Louis A."/>
            <person name="Montfort J."/>
            <person name="Bouchez O."/>
            <person name="Roques C."/>
            <person name="Iampietro C."/>
            <person name="Lluch J."/>
            <person name="Castinel A."/>
            <person name="Donnadieu C."/>
            <person name="Desvignes T."/>
            <person name="Floi Bucao C."/>
            <person name="Jouanno E."/>
            <person name="Wen M."/>
            <person name="Mejri S."/>
            <person name="Dirks R."/>
            <person name="Jansen H."/>
            <person name="Henkel C."/>
            <person name="Chen W.J."/>
            <person name="Zahm M."/>
            <person name="Cabau C."/>
            <person name="Klopp C."/>
            <person name="Thompson A.W."/>
            <person name="Robinson-Rechavi M."/>
            <person name="Braasch I."/>
            <person name="Lecointre G."/>
            <person name="Bobe J."/>
            <person name="Postlethwait J.H."/>
            <person name="Berthelot C."/>
            <person name="Roest Crollius H."/>
            <person name="Guiguen Y."/>
        </authorList>
    </citation>
    <scope>NUCLEOTIDE SEQUENCE</scope>
    <source>
        <strain evidence="2">WJC10195</strain>
    </source>
</reference>
<keyword evidence="3" id="KW-1185">Reference proteome</keyword>
<accession>A0A9Q1G0W8</accession>
<proteinExistence type="predicted"/>
<feature type="region of interest" description="Disordered" evidence="1">
    <location>
        <begin position="1"/>
        <end position="20"/>
    </location>
</feature>
<dbReference type="InterPro" id="IPR052560">
    <property type="entry name" value="RdDP_mobile_element"/>
</dbReference>
<evidence type="ECO:0000256" key="1">
    <source>
        <dbReference type="SAM" id="MobiDB-lite"/>
    </source>
</evidence>
<dbReference type="Proteomes" id="UP001152622">
    <property type="component" value="Chromosome 3"/>
</dbReference>
<dbReference type="OrthoDB" id="409048at2759"/>
<dbReference type="PANTHER" id="PTHR36688">
    <property type="entry name" value="ENDO/EXONUCLEASE/PHOSPHATASE DOMAIN-CONTAINING PROTEIN"/>
    <property type="match status" value="1"/>
</dbReference>
<comment type="caution">
    <text evidence="2">The sequence shown here is derived from an EMBL/GenBank/DDBJ whole genome shotgun (WGS) entry which is preliminary data.</text>
</comment>
<organism evidence="2 3">
    <name type="scientific">Synaphobranchus kaupii</name>
    <name type="common">Kaup's arrowtooth eel</name>
    <dbReference type="NCBI Taxonomy" id="118154"/>
    <lineage>
        <taxon>Eukaryota</taxon>
        <taxon>Metazoa</taxon>
        <taxon>Chordata</taxon>
        <taxon>Craniata</taxon>
        <taxon>Vertebrata</taxon>
        <taxon>Euteleostomi</taxon>
        <taxon>Actinopterygii</taxon>
        <taxon>Neopterygii</taxon>
        <taxon>Teleostei</taxon>
        <taxon>Anguilliformes</taxon>
        <taxon>Synaphobranchidae</taxon>
        <taxon>Synaphobranchus</taxon>
    </lineage>
</organism>
<name>A0A9Q1G0W8_SYNKA</name>
<dbReference type="AlphaFoldDB" id="A0A9Q1G0W8"/>
<gene>
    <name evidence="2" type="ORF">SKAU_G00109130</name>
</gene>
<evidence type="ECO:0000313" key="2">
    <source>
        <dbReference type="EMBL" id="KAJ8370885.1"/>
    </source>
</evidence>
<dbReference type="PANTHER" id="PTHR36688:SF1">
    <property type="entry name" value="ENDONUCLEASE_EXONUCLEASE_PHOSPHATASE DOMAIN-CONTAINING PROTEIN"/>
    <property type="match status" value="1"/>
</dbReference>
<dbReference type="EMBL" id="JAINUF010000003">
    <property type="protein sequence ID" value="KAJ8370885.1"/>
    <property type="molecule type" value="Genomic_DNA"/>
</dbReference>